<dbReference type="Pfam" id="PF13723">
    <property type="entry name" value="Ketoacyl-synt_2"/>
    <property type="match status" value="1"/>
</dbReference>
<protein>
    <recommendedName>
        <fullName evidence="1">Beta-ketoacyl synthase-like N-terminal domain-containing protein</fullName>
    </recommendedName>
</protein>
<gene>
    <name evidence="2" type="ORF">EPV75_00095</name>
</gene>
<dbReference type="RefSeq" id="WP_128384042.1">
    <property type="nucleotide sequence ID" value="NZ_CP035033.1"/>
</dbReference>
<accession>A0A451G403</accession>
<evidence type="ECO:0000259" key="1">
    <source>
        <dbReference type="Pfam" id="PF13723"/>
    </source>
</evidence>
<evidence type="ECO:0000313" key="3">
    <source>
        <dbReference type="Proteomes" id="UP000285478"/>
    </source>
</evidence>
<dbReference type="KEGG" id="htr:EPV75_00095"/>
<keyword evidence="3" id="KW-1185">Reference proteome</keyword>
<dbReference type="Proteomes" id="UP000285478">
    <property type="component" value="Chromosome"/>
</dbReference>
<name>A0A451G403_9GAMM</name>
<reference evidence="2 3" key="1">
    <citation type="journal article" date="2018" name="Environ. Microbiol.">
        <title>Genomes of ubiquitous marine and hypersaline Hydrogenovibrio, Thiomicrorhabdus and Thiomicrospira spp. encode a diversity of mechanisms to sustain chemolithoautotrophy in heterogeneous environments.</title>
        <authorList>
            <person name="Scott K.M."/>
            <person name="Williams J."/>
            <person name="Porter C.M.B."/>
            <person name="Russel S."/>
            <person name="Harmer T.L."/>
            <person name="Paul J.H."/>
            <person name="Antonen K.M."/>
            <person name="Bridges M.K."/>
            <person name="Camper G.J."/>
            <person name="Campla C.K."/>
            <person name="Casella L.G."/>
            <person name="Chase E."/>
            <person name="Conrad J.W."/>
            <person name="Cruz M.C."/>
            <person name="Dunlap D.S."/>
            <person name="Duran L."/>
            <person name="Fahsbender E.M."/>
            <person name="Goldsmith D.B."/>
            <person name="Keeley R.F."/>
            <person name="Kondoff M.R."/>
            <person name="Kussy B.I."/>
            <person name="Lane M.K."/>
            <person name="Lawler S."/>
            <person name="Leigh B.A."/>
            <person name="Lewis C."/>
            <person name="Lostal L.M."/>
            <person name="Marking D."/>
            <person name="Mancera P.A."/>
            <person name="McClenthan E.C."/>
            <person name="McIntyre E.A."/>
            <person name="Mine J.A."/>
            <person name="Modi S."/>
            <person name="Moore B.D."/>
            <person name="Morgan W.A."/>
            <person name="Nelson K.M."/>
            <person name="Nguyen K.N."/>
            <person name="Ogburn N."/>
            <person name="Parrino D.G."/>
            <person name="Pedapudi A.D."/>
            <person name="Pelham R.P."/>
            <person name="Preece A.M."/>
            <person name="Rampersad E.A."/>
            <person name="Richardson J.C."/>
            <person name="Rodgers C.M."/>
            <person name="Schaffer B.L."/>
            <person name="Sheridan N.E."/>
            <person name="Solone M.R."/>
            <person name="Staley Z.R."/>
            <person name="Tabuchi M."/>
            <person name="Waide R.J."/>
            <person name="Wanjugi P.W."/>
            <person name="Young S."/>
            <person name="Clum A."/>
            <person name="Daum C."/>
            <person name="Huntemann M."/>
            <person name="Ivanova N."/>
            <person name="Kyrpides N."/>
            <person name="Mikhailova N."/>
            <person name="Palaniappan K."/>
            <person name="Pillay M."/>
            <person name="Reddy T.B.K."/>
            <person name="Shapiro N."/>
            <person name="Stamatis D."/>
            <person name="Varghese N."/>
            <person name="Woyke T."/>
            <person name="Boden R."/>
            <person name="Freyermuth S.K."/>
            <person name="Kerfeld C.A."/>
        </authorList>
    </citation>
    <scope>NUCLEOTIDE SEQUENCE [LARGE SCALE GENOMIC DNA]</scope>
    <source>
        <strain evidence="2 3">JR-2</strain>
    </source>
</reference>
<feature type="domain" description="Beta-ketoacyl synthase-like N-terminal" evidence="1">
    <location>
        <begin position="35"/>
        <end position="201"/>
    </location>
</feature>
<dbReference type="EMBL" id="CP035033">
    <property type="protein sequence ID" value="QAB14183.1"/>
    <property type="molecule type" value="Genomic_DNA"/>
</dbReference>
<organism evidence="2 3">
    <name type="scientific">Hydrogenovibrio thermophilus</name>
    <dbReference type="NCBI Taxonomy" id="265883"/>
    <lineage>
        <taxon>Bacteria</taxon>
        <taxon>Pseudomonadati</taxon>
        <taxon>Pseudomonadota</taxon>
        <taxon>Gammaproteobacteria</taxon>
        <taxon>Thiotrichales</taxon>
        <taxon>Piscirickettsiaceae</taxon>
        <taxon>Hydrogenovibrio</taxon>
    </lineage>
</organism>
<sequence>MKAYIEHIGLQAPGLEGWEASQIILTGDTPYQSEPLSKYSPQFLPANERRRTTPTIKLALRTAEETVSGYAPEAIAAMPTLFACVDGDTEISAKMTSAILQDEPMISPIHFHNSVHNASAGYWMIGQHNQQAASAISAGEYQIANSFIEALSQLSDTHPKVLLVVYDLPIDPIIESYQPAMQPFAFGLVLSHQPNDRTLAELSLSLAPGQVQAVKHNWFGDNVAAEALPLLQRLAQKQAGQFAFPVSSQLTANLTLTPVQRD</sequence>
<dbReference type="AlphaFoldDB" id="A0A451G403"/>
<proteinExistence type="predicted"/>
<dbReference type="InterPro" id="IPR014030">
    <property type="entry name" value="Ketoacyl_synth_N"/>
</dbReference>
<evidence type="ECO:0000313" key="2">
    <source>
        <dbReference type="EMBL" id="QAB14183.1"/>
    </source>
</evidence>